<dbReference type="AlphaFoldDB" id="A0A6A6DH53"/>
<sequence>MNLQALVSPSRTLPCIQFRLPNAARHQRGILAYDLALGRSLRDALGGRVVTLRSASSSGKRRPELRRSGRGRPLSPESMKQSSAQGAIQRSRLLFCEASETLETPFSYVPRTQGRRKEWVYDVRRLTLTCLGIRTRNTWTVCFGRRRGSLGDMQGPQRCEEAVIEPVTGIKLIIYMGGRALVGQVICIGELCLLRFPENLSRDCRNDRVGRFNLEILGEV</sequence>
<feature type="region of interest" description="Disordered" evidence="1">
    <location>
        <begin position="52"/>
        <end position="86"/>
    </location>
</feature>
<name>A0A6A6DH53_9PEZI</name>
<dbReference type="EMBL" id="ML994685">
    <property type="protein sequence ID" value="KAF2177722.1"/>
    <property type="molecule type" value="Genomic_DNA"/>
</dbReference>
<evidence type="ECO:0000313" key="3">
    <source>
        <dbReference type="Proteomes" id="UP000800200"/>
    </source>
</evidence>
<keyword evidence="3" id="KW-1185">Reference proteome</keyword>
<evidence type="ECO:0000313" key="2">
    <source>
        <dbReference type="EMBL" id="KAF2177722.1"/>
    </source>
</evidence>
<protein>
    <submittedName>
        <fullName evidence="2">Uncharacterized protein</fullName>
    </submittedName>
</protein>
<evidence type="ECO:0000256" key="1">
    <source>
        <dbReference type="SAM" id="MobiDB-lite"/>
    </source>
</evidence>
<proteinExistence type="predicted"/>
<gene>
    <name evidence="2" type="ORF">K469DRAFT_719656</name>
</gene>
<dbReference type="Proteomes" id="UP000800200">
    <property type="component" value="Unassembled WGS sequence"/>
</dbReference>
<accession>A0A6A6DH53</accession>
<reference evidence="2" key="1">
    <citation type="journal article" date="2020" name="Stud. Mycol.">
        <title>101 Dothideomycetes genomes: a test case for predicting lifestyles and emergence of pathogens.</title>
        <authorList>
            <person name="Haridas S."/>
            <person name="Albert R."/>
            <person name="Binder M."/>
            <person name="Bloem J."/>
            <person name="Labutti K."/>
            <person name="Salamov A."/>
            <person name="Andreopoulos B."/>
            <person name="Baker S."/>
            <person name="Barry K."/>
            <person name="Bills G."/>
            <person name="Bluhm B."/>
            <person name="Cannon C."/>
            <person name="Castanera R."/>
            <person name="Culley D."/>
            <person name="Daum C."/>
            <person name="Ezra D."/>
            <person name="Gonzalez J."/>
            <person name="Henrissat B."/>
            <person name="Kuo A."/>
            <person name="Liang C."/>
            <person name="Lipzen A."/>
            <person name="Lutzoni F."/>
            <person name="Magnuson J."/>
            <person name="Mondo S."/>
            <person name="Nolan M."/>
            <person name="Ohm R."/>
            <person name="Pangilinan J."/>
            <person name="Park H.-J."/>
            <person name="Ramirez L."/>
            <person name="Alfaro M."/>
            <person name="Sun H."/>
            <person name="Tritt A."/>
            <person name="Yoshinaga Y."/>
            <person name="Zwiers L.-H."/>
            <person name="Turgeon B."/>
            <person name="Goodwin S."/>
            <person name="Spatafora J."/>
            <person name="Crous P."/>
            <person name="Grigoriev I."/>
        </authorList>
    </citation>
    <scope>NUCLEOTIDE SEQUENCE</scope>
    <source>
        <strain evidence="2">CBS 207.26</strain>
    </source>
</reference>
<organism evidence="2 3">
    <name type="scientific">Zopfia rhizophila CBS 207.26</name>
    <dbReference type="NCBI Taxonomy" id="1314779"/>
    <lineage>
        <taxon>Eukaryota</taxon>
        <taxon>Fungi</taxon>
        <taxon>Dikarya</taxon>
        <taxon>Ascomycota</taxon>
        <taxon>Pezizomycotina</taxon>
        <taxon>Dothideomycetes</taxon>
        <taxon>Dothideomycetes incertae sedis</taxon>
        <taxon>Zopfiaceae</taxon>
        <taxon>Zopfia</taxon>
    </lineage>
</organism>